<dbReference type="Proteomes" id="UP000887580">
    <property type="component" value="Unplaced"/>
</dbReference>
<evidence type="ECO:0000313" key="2">
    <source>
        <dbReference type="WBParaSite" id="PS1159_v2.g1613.t1"/>
    </source>
</evidence>
<organism evidence="1 2">
    <name type="scientific">Panagrolaimus sp. PS1159</name>
    <dbReference type="NCBI Taxonomy" id="55785"/>
    <lineage>
        <taxon>Eukaryota</taxon>
        <taxon>Metazoa</taxon>
        <taxon>Ecdysozoa</taxon>
        <taxon>Nematoda</taxon>
        <taxon>Chromadorea</taxon>
        <taxon>Rhabditida</taxon>
        <taxon>Tylenchina</taxon>
        <taxon>Panagrolaimomorpha</taxon>
        <taxon>Panagrolaimoidea</taxon>
        <taxon>Panagrolaimidae</taxon>
        <taxon>Panagrolaimus</taxon>
    </lineage>
</organism>
<dbReference type="WBParaSite" id="PS1159_v2.g1613.t1">
    <property type="protein sequence ID" value="PS1159_v2.g1613.t1"/>
    <property type="gene ID" value="PS1159_v2.g1613"/>
</dbReference>
<reference evidence="2" key="1">
    <citation type="submission" date="2022-11" db="UniProtKB">
        <authorList>
            <consortium name="WormBaseParasite"/>
        </authorList>
    </citation>
    <scope>IDENTIFICATION</scope>
</reference>
<protein>
    <submittedName>
        <fullName evidence="2">Uncharacterized protein</fullName>
    </submittedName>
</protein>
<evidence type="ECO:0000313" key="1">
    <source>
        <dbReference type="Proteomes" id="UP000887580"/>
    </source>
</evidence>
<name>A0AC35FCG9_9BILA</name>
<accession>A0AC35FCG9</accession>
<proteinExistence type="predicted"/>
<sequence>FLASVIKELPKNDKFEALCAAVLLSSLVADKRAARRRYWTKFEQSGKAPSIDDRRLLITALTKALYTLDPDSLGFDLADLWDGRMVLIIFNAIIEKQTPILPIRLQEEFSRLHELAGLKISLAADTDDLLLEPPETTNAEFSDIKLPEVSSAIT</sequence>